<sequence length="572" mass="65368">MNQSKRKSLTAALAFILVLALAITGCSSGKNNEPAASNGGANTETGNAANAPQTSSDPNELEWKQDTSPFTFRQYFYGTWASNYLWKDQLNMKQIKEKTGVTIDRFLATGNDNDFLNTLIASNDLPDTLMLDWNHPQVTKLINNGMLYSLDELIDQYAPKLWDLIDPEIIKYHSVDGKLWYLPNNYETEERLTNGIPITGIRPWFVRKDIYKALGEPKIETEQQLQQFLEQAKAKYPELSPVGMESFDVSMWGFQGSLSMDYLIDSFSPMNMENRIKDDTQRVLYPMRDAKFIDAFRYVNSLAKNGLFDSQQLIAKQEQYDEKIYGANFIVTSAFMNGMYTQYNPKIKSTLGEDKTYVVLDGLKVGGQEPRYPASRLMGWQGFFITKKAKNPERIIKFLEYAWSDEGQLDFRYGKEGETYDMIDGLPKAKDEVKALELSDNNAWYSQYGFTASTLMWRSGKLWDAADKRDFDEKQPEQAAAKDLLKKYNFDSFSLGLENIEPEGSTPEGVINAKIKNLWNKTIPMLVLAGTDKEFDDIYNDFVKDMDKVGADKVEKVMYERHLADLEKKGIK</sequence>
<name>A0A7W5CA66_9BACL</name>
<dbReference type="EMBL" id="JACHXW010000013">
    <property type="protein sequence ID" value="MBB3153943.1"/>
    <property type="molecule type" value="Genomic_DNA"/>
</dbReference>
<feature type="region of interest" description="Disordered" evidence="1">
    <location>
        <begin position="30"/>
        <end position="63"/>
    </location>
</feature>
<accession>A0A7W5CA66</accession>
<dbReference type="AlphaFoldDB" id="A0A7W5CA66"/>
<comment type="caution">
    <text evidence="3">The sequence shown here is derived from an EMBL/GenBank/DDBJ whole genome shotgun (WGS) entry which is preliminary data.</text>
</comment>
<evidence type="ECO:0000313" key="4">
    <source>
        <dbReference type="Proteomes" id="UP000518605"/>
    </source>
</evidence>
<keyword evidence="2" id="KW-0732">Signal</keyword>
<dbReference type="PANTHER" id="PTHR43649">
    <property type="entry name" value="ARABINOSE-BINDING PROTEIN-RELATED"/>
    <property type="match status" value="1"/>
</dbReference>
<evidence type="ECO:0000256" key="2">
    <source>
        <dbReference type="SAM" id="SignalP"/>
    </source>
</evidence>
<feature type="compositionally biased region" description="Low complexity" evidence="1">
    <location>
        <begin position="35"/>
        <end position="51"/>
    </location>
</feature>
<proteinExistence type="predicted"/>
<dbReference type="PANTHER" id="PTHR43649:SF17">
    <property type="entry name" value="ABC TRANSPORTER SOLUTE BINDING PROTEIN-SUGAR TRANSPORT"/>
    <property type="match status" value="1"/>
</dbReference>
<feature type="signal peptide" evidence="2">
    <location>
        <begin position="1"/>
        <end position="22"/>
    </location>
</feature>
<dbReference type="RefSeq" id="WP_183566483.1">
    <property type="nucleotide sequence ID" value="NZ_CBCSLB010000013.1"/>
</dbReference>
<evidence type="ECO:0000256" key="1">
    <source>
        <dbReference type="SAM" id="MobiDB-lite"/>
    </source>
</evidence>
<gene>
    <name evidence="3" type="ORF">FHS16_004019</name>
</gene>
<evidence type="ECO:0000313" key="3">
    <source>
        <dbReference type="EMBL" id="MBB3153943.1"/>
    </source>
</evidence>
<dbReference type="InterPro" id="IPR050490">
    <property type="entry name" value="Bact_solute-bd_prot1"/>
</dbReference>
<dbReference type="PROSITE" id="PS51257">
    <property type="entry name" value="PROKAR_LIPOPROTEIN"/>
    <property type="match status" value="1"/>
</dbReference>
<keyword evidence="4" id="KW-1185">Reference proteome</keyword>
<dbReference type="SUPFAM" id="SSF53850">
    <property type="entry name" value="Periplasmic binding protein-like II"/>
    <property type="match status" value="1"/>
</dbReference>
<dbReference type="Gene3D" id="3.40.190.10">
    <property type="entry name" value="Periplasmic binding protein-like II"/>
    <property type="match status" value="2"/>
</dbReference>
<dbReference type="Proteomes" id="UP000518605">
    <property type="component" value="Unassembled WGS sequence"/>
</dbReference>
<protein>
    <submittedName>
        <fullName evidence="3">Putative aldouronate transport system substrate-binding protein</fullName>
    </submittedName>
</protein>
<feature type="chain" id="PRO_5039036242" evidence="2">
    <location>
        <begin position="23"/>
        <end position="572"/>
    </location>
</feature>
<reference evidence="3 4" key="1">
    <citation type="submission" date="2020-08" db="EMBL/GenBank/DDBJ databases">
        <title>Genomic Encyclopedia of Type Strains, Phase III (KMG-III): the genomes of soil and plant-associated and newly described type strains.</title>
        <authorList>
            <person name="Whitman W."/>
        </authorList>
    </citation>
    <scope>NUCLEOTIDE SEQUENCE [LARGE SCALE GENOMIC DNA]</scope>
    <source>
        <strain evidence="3 4">CECT 8234</strain>
    </source>
</reference>
<organism evidence="3 4">
    <name type="scientific">Paenibacillus endophyticus</name>
    <dbReference type="NCBI Taxonomy" id="1294268"/>
    <lineage>
        <taxon>Bacteria</taxon>
        <taxon>Bacillati</taxon>
        <taxon>Bacillota</taxon>
        <taxon>Bacilli</taxon>
        <taxon>Bacillales</taxon>
        <taxon>Paenibacillaceae</taxon>
        <taxon>Paenibacillus</taxon>
    </lineage>
</organism>
<dbReference type="Pfam" id="PF01547">
    <property type="entry name" value="SBP_bac_1"/>
    <property type="match status" value="1"/>
</dbReference>
<dbReference type="InterPro" id="IPR006059">
    <property type="entry name" value="SBP"/>
</dbReference>